<evidence type="ECO:0000313" key="6">
    <source>
        <dbReference type="EMBL" id="OWY36353.1"/>
    </source>
</evidence>
<keyword evidence="3" id="KW-0807">Transducer</keyword>
<feature type="coiled-coil region" evidence="4">
    <location>
        <begin position="94"/>
        <end position="128"/>
    </location>
</feature>
<dbReference type="PANTHER" id="PTHR43531:SF11">
    <property type="entry name" value="METHYL-ACCEPTING CHEMOTAXIS PROTEIN 3"/>
    <property type="match status" value="1"/>
</dbReference>
<dbReference type="PROSITE" id="PS50111">
    <property type="entry name" value="CHEMOTAXIS_TRANSDUC_2"/>
    <property type="match status" value="1"/>
</dbReference>
<dbReference type="AlphaFoldDB" id="A0A225T2T0"/>
<evidence type="ECO:0000256" key="1">
    <source>
        <dbReference type="ARBA" id="ARBA00022500"/>
    </source>
</evidence>
<keyword evidence="4" id="KW-0175">Coiled coil</keyword>
<comment type="similarity">
    <text evidence="2">Belongs to the methyl-accepting chemotaxis (MCP) protein family.</text>
</comment>
<dbReference type="Pfam" id="PF00015">
    <property type="entry name" value="MCPsignal"/>
    <property type="match status" value="1"/>
</dbReference>
<accession>A0A225T2T0</accession>
<dbReference type="SUPFAM" id="SSF58104">
    <property type="entry name" value="Methyl-accepting chemotaxis protein (MCP) signaling domain"/>
    <property type="match status" value="1"/>
</dbReference>
<proteinExistence type="inferred from homology"/>
<keyword evidence="7" id="KW-1185">Reference proteome</keyword>
<feature type="domain" description="Methyl-accepting transducer" evidence="5">
    <location>
        <begin position="70"/>
        <end position="229"/>
    </location>
</feature>
<dbReference type="GO" id="GO:0004888">
    <property type="term" value="F:transmembrane signaling receptor activity"/>
    <property type="evidence" value="ECO:0007669"/>
    <property type="project" value="InterPro"/>
</dbReference>
<dbReference type="InterPro" id="IPR004090">
    <property type="entry name" value="Chemotax_Me-accpt_rcpt"/>
</dbReference>
<dbReference type="EMBL" id="NJGV01000002">
    <property type="protein sequence ID" value="OWY36353.1"/>
    <property type="molecule type" value="Genomic_DNA"/>
</dbReference>
<gene>
    <name evidence="6" type="ORF">CEJ45_03875</name>
</gene>
<dbReference type="Gene3D" id="1.10.287.950">
    <property type="entry name" value="Methyl-accepting chemotaxis protein"/>
    <property type="match status" value="1"/>
</dbReference>
<dbReference type="PRINTS" id="PR00260">
    <property type="entry name" value="CHEMTRNSDUCR"/>
</dbReference>
<organism evidence="6 7">
    <name type="scientific">Herbaspirillum aquaticum</name>
    <dbReference type="NCBI Taxonomy" id="568783"/>
    <lineage>
        <taxon>Bacteria</taxon>
        <taxon>Pseudomonadati</taxon>
        <taxon>Pseudomonadota</taxon>
        <taxon>Betaproteobacteria</taxon>
        <taxon>Burkholderiales</taxon>
        <taxon>Oxalobacteraceae</taxon>
        <taxon>Herbaspirillum</taxon>
    </lineage>
</organism>
<evidence type="ECO:0000256" key="3">
    <source>
        <dbReference type="PROSITE-ProRule" id="PRU00284"/>
    </source>
</evidence>
<dbReference type="Proteomes" id="UP000214747">
    <property type="component" value="Unassembled WGS sequence"/>
</dbReference>
<evidence type="ECO:0000259" key="5">
    <source>
        <dbReference type="PROSITE" id="PS50111"/>
    </source>
</evidence>
<evidence type="ECO:0000256" key="2">
    <source>
        <dbReference type="ARBA" id="ARBA00029447"/>
    </source>
</evidence>
<evidence type="ECO:0000256" key="4">
    <source>
        <dbReference type="SAM" id="Coils"/>
    </source>
</evidence>
<dbReference type="InterPro" id="IPR051310">
    <property type="entry name" value="MCP_chemotaxis"/>
</dbReference>
<keyword evidence="1" id="KW-0145">Chemotaxis</keyword>
<comment type="caution">
    <text evidence="6">The sequence shown here is derived from an EMBL/GenBank/DDBJ whole genome shotgun (WGS) entry which is preliminary data.</text>
</comment>
<protein>
    <recommendedName>
        <fullName evidence="5">Methyl-accepting transducer domain-containing protein</fullName>
    </recommendedName>
</protein>
<reference evidence="6 7" key="1">
    <citation type="journal article" date="2010" name="Int. J. Syst. Evol. Microbiol.">
        <title>Reclassification of Herbaspirillum putei as a later heterotypic synonym of Herbaspirillum huttiense, with the description of H. huttiense subsp. huttiense subsp. nov. and H. huttiense subsp. putei subsp. nov., comb. nov., and description of Herbaspirillum aquaticum sp. nov.</title>
        <authorList>
            <person name="Dobritsa A.P."/>
            <person name="Reddy M.C."/>
            <person name="Samadpour M."/>
        </authorList>
    </citation>
    <scope>NUCLEOTIDE SEQUENCE [LARGE SCALE GENOMIC DNA]</scope>
    <source>
        <strain evidence="6 7">IEH 4430</strain>
    </source>
</reference>
<evidence type="ECO:0000313" key="7">
    <source>
        <dbReference type="Proteomes" id="UP000214747"/>
    </source>
</evidence>
<sequence length="362" mass="39624">MKPAVPAPAAGWSSRCRARSCSRSSSRSCREPDVGIIHAWRTRGRAMPEQPAEPGPNCQAALVASMQLDEEIAVRLKGAVEQTENSSLAIMSEARALCDRSAQLLERMQRASQENERVRDEMLETVDALVAMTEFLKSLPERMRRDVESIGRIAEEIDNLSDLAQSVQGISTQSHLLSINTAIEASRAGPQGAAFKVIASEVRNLAANSHTAAARIRTTLSEVRKTLQDELGGNTAQSASDLDRIAATAEAVGRLRSSFEHVRDTGDQQYAQMMAHGEELVATTANMLGHLQFQDVVRQCVDRIQDAVVRRNAALAQMAGETSIILPAHEAAEVISQVVIDYVEQEHRHLVREPDLPAMELF</sequence>
<dbReference type="GO" id="GO:0006935">
    <property type="term" value="P:chemotaxis"/>
    <property type="evidence" value="ECO:0007669"/>
    <property type="project" value="UniProtKB-KW"/>
</dbReference>
<dbReference type="GO" id="GO:0007165">
    <property type="term" value="P:signal transduction"/>
    <property type="evidence" value="ECO:0007669"/>
    <property type="project" value="UniProtKB-KW"/>
</dbReference>
<name>A0A225T2T0_9BURK</name>
<dbReference type="InterPro" id="IPR004089">
    <property type="entry name" value="MCPsignal_dom"/>
</dbReference>
<dbReference type="PANTHER" id="PTHR43531">
    <property type="entry name" value="PROTEIN ICFG"/>
    <property type="match status" value="1"/>
</dbReference>
<dbReference type="GO" id="GO:0016020">
    <property type="term" value="C:membrane"/>
    <property type="evidence" value="ECO:0007669"/>
    <property type="project" value="InterPro"/>
</dbReference>